<evidence type="ECO:0000256" key="3">
    <source>
        <dbReference type="ARBA" id="ARBA00022679"/>
    </source>
</evidence>
<protein>
    <recommendedName>
        <fullName evidence="15">Sister chromatid cohesion acetyltransferas-like protein Eco1</fullName>
    </recommendedName>
</protein>
<feature type="compositionally biased region" description="Low complexity" evidence="10">
    <location>
        <begin position="327"/>
        <end position="340"/>
    </location>
</feature>
<dbReference type="SUPFAM" id="SSF55729">
    <property type="entry name" value="Acyl-CoA N-acyltransferases (Nat)"/>
    <property type="match status" value="1"/>
</dbReference>
<evidence type="ECO:0000256" key="2">
    <source>
        <dbReference type="ARBA" id="ARBA00005816"/>
    </source>
</evidence>
<dbReference type="GO" id="GO:0061733">
    <property type="term" value="F:protein-lysine-acetyltransferase activity"/>
    <property type="evidence" value="ECO:0007669"/>
    <property type="project" value="TreeGrafter"/>
</dbReference>
<feature type="compositionally biased region" description="Low complexity" evidence="10">
    <location>
        <begin position="84"/>
        <end position="103"/>
    </location>
</feature>
<keyword evidence="14" id="KW-1185">Reference proteome</keyword>
<evidence type="ECO:0000256" key="5">
    <source>
        <dbReference type="ARBA" id="ARBA00022771"/>
    </source>
</evidence>
<evidence type="ECO:0000313" key="13">
    <source>
        <dbReference type="EMBL" id="KAF2272469.1"/>
    </source>
</evidence>
<gene>
    <name evidence="13" type="ORF">EI97DRAFT_406358</name>
</gene>
<feature type="region of interest" description="Disordered" evidence="10">
    <location>
        <begin position="317"/>
        <end position="340"/>
    </location>
</feature>
<evidence type="ECO:0000256" key="8">
    <source>
        <dbReference type="ARBA" id="ARBA00023306"/>
    </source>
</evidence>
<comment type="similarity">
    <text evidence="2">Belongs to the acetyltransferase family. ECO subfamily.</text>
</comment>
<comment type="subcellular location">
    <subcellularLocation>
        <location evidence="1">Nucleus</location>
    </subcellularLocation>
</comment>
<dbReference type="RefSeq" id="XP_033650008.1">
    <property type="nucleotide sequence ID" value="XM_033796587.1"/>
</dbReference>
<keyword evidence="5" id="KW-0863">Zinc-finger</keyword>
<evidence type="ECO:0000259" key="11">
    <source>
        <dbReference type="Pfam" id="PF13878"/>
    </source>
</evidence>
<evidence type="ECO:0000256" key="7">
    <source>
        <dbReference type="ARBA" id="ARBA00023242"/>
    </source>
</evidence>
<feature type="domain" description="N-acetyltransferase ESCO zinc-finger" evidence="11">
    <location>
        <begin position="153"/>
        <end position="190"/>
    </location>
</feature>
<evidence type="ECO:0000313" key="14">
    <source>
        <dbReference type="Proteomes" id="UP000800097"/>
    </source>
</evidence>
<dbReference type="Pfam" id="PF13878">
    <property type="entry name" value="zf-C2H2_3"/>
    <property type="match status" value="1"/>
</dbReference>
<dbReference type="GO" id="GO:0008270">
    <property type="term" value="F:zinc ion binding"/>
    <property type="evidence" value="ECO:0007669"/>
    <property type="project" value="UniProtKB-KW"/>
</dbReference>
<evidence type="ECO:0000256" key="4">
    <source>
        <dbReference type="ARBA" id="ARBA00022723"/>
    </source>
</evidence>
<accession>A0A6A6JB99</accession>
<feature type="domain" description="N-acetyltransferase ESCO acetyl-transferase" evidence="12">
    <location>
        <begin position="344"/>
        <end position="413"/>
    </location>
</feature>
<dbReference type="GO" id="GO:0005634">
    <property type="term" value="C:nucleus"/>
    <property type="evidence" value="ECO:0007669"/>
    <property type="project" value="UniProtKB-SubCell"/>
</dbReference>
<dbReference type="GeneID" id="54549762"/>
<dbReference type="AlphaFoldDB" id="A0A6A6JB99"/>
<dbReference type="PANTHER" id="PTHR45884:SF2">
    <property type="entry name" value="N-ACETYLTRANSFERASE ECO"/>
    <property type="match status" value="1"/>
</dbReference>
<dbReference type="InterPro" id="IPR028009">
    <property type="entry name" value="ESCO_Acetyltransf_dom"/>
</dbReference>
<proteinExistence type="inferred from homology"/>
<dbReference type="InterPro" id="IPR028005">
    <property type="entry name" value="AcTrfase_ESCO_Znf_dom"/>
</dbReference>
<name>A0A6A6JB99_WESOR</name>
<feature type="region of interest" description="Disordered" evidence="10">
    <location>
        <begin position="21"/>
        <end position="149"/>
    </location>
</feature>
<evidence type="ECO:0000256" key="10">
    <source>
        <dbReference type="SAM" id="MobiDB-lite"/>
    </source>
</evidence>
<keyword evidence="6" id="KW-0862">Zinc</keyword>
<dbReference type="GO" id="GO:0007064">
    <property type="term" value="P:mitotic sister chromatid cohesion"/>
    <property type="evidence" value="ECO:0007669"/>
    <property type="project" value="TreeGrafter"/>
</dbReference>
<sequence>MPSTMSSWSVRKPVITYSRSKKRTFADEEPATKRRRIENSEDEEKGNALVASPGVEEVVETSSPITIAPPPTSSPRVAQDVSSDETTASTPPSSPLVLSSSPPAQGHPRRPLFSIFKKQQKPPTAPASGALSDRNPNIPSPAAPRPKKKRLVQMQLDLVGELRKTCKVCGMEYIPSNTEDENLHRKFHAMNVGGVDLTKPFVKRLKQKEVWSGGGGFVAVVGRKDPAALRNKAVEVLNVVNTELAAVAIPERELWSEVQTSVSEPNAVQNKNGTMAATAKRTASAGDRFKAYLYIQGNKCVGACLAERIQEAHVVENQEEAAKGPQTTPTESESSSISVGTTTEPAILGISRIWTSNSHRNQGIATRLLDVACTDFLYGMAIEKEMVAFSQPTESGAKLARKWFGRRAGWHVYID</sequence>
<dbReference type="Proteomes" id="UP000800097">
    <property type="component" value="Unassembled WGS sequence"/>
</dbReference>
<organism evidence="13 14">
    <name type="scientific">Westerdykella ornata</name>
    <dbReference type="NCBI Taxonomy" id="318751"/>
    <lineage>
        <taxon>Eukaryota</taxon>
        <taxon>Fungi</taxon>
        <taxon>Dikarya</taxon>
        <taxon>Ascomycota</taxon>
        <taxon>Pezizomycotina</taxon>
        <taxon>Dothideomycetes</taxon>
        <taxon>Pleosporomycetidae</taxon>
        <taxon>Pleosporales</taxon>
        <taxon>Sporormiaceae</taxon>
        <taxon>Westerdykella</taxon>
    </lineage>
</organism>
<evidence type="ECO:0000256" key="9">
    <source>
        <dbReference type="ARBA" id="ARBA00023315"/>
    </source>
</evidence>
<dbReference type="InterPro" id="IPR016181">
    <property type="entry name" value="Acyl_CoA_acyltransferase"/>
</dbReference>
<keyword evidence="3" id="KW-0808">Transferase</keyword>
<keyword evidence="8" id="KW-0131">Cell cycle</keyword>
<evidence type="ECO:0000256" key="6">
    <source>
        <dbReference type="ARBA" id="ARBA00022833"/>
    </source>
</evidence>
<dbReference type="PANTHER" id="PTHR45884">
    <property type="entry name" value="N-ACETYLTRANSFERASE ECO"/>
    <property type="match status" value="1"/>
</dbReference>
<reference evidence="13" key="1">
    <citation type="journal article" date="2020" name="Stud. Mycol.">
        <title>101 Dothideomycetes genomes: a test case for predicting lifestyles and emergence of pathogens.</title>
        <authorList>
            <person name="Haridas S."/>
            <person name="Albert R."/>
            <person name="Binder M."/>
            <person name="Bloem J."/>
            <person name="Labutti K."/>
            <person name="Salamov A."/>
            <person name="Andreopoulos B."/>
            <person name="Baker S."/>
            <person name="Barry K."/>
            <person name="Bills G."/>
            <person name="Bluhm B."/>
            <person name="Cannon C."/>
            <person name="Castanera R."/>
            <person name="Culley D."/>
            <person name="Daum C."/>
            <person name="Ezra D."/>
            <person name="Gonzalez J."/>
            <person name="Henrissat B."/>
            <person name="Kuo A."/>
            <person name="Liang C."/>
            <person name="Lipzen A."/>
            <person name="Lutzoni F."/>
            <person name="Magnuson J."/>
            <person name="Mondo S."/>
            <person name="Nolan M."/>
            <person name="Ohm R."/>
            <person name="Pangilinan J."/>
            <person name="Park H.-J."/>
            <person name="Ramirez L."/>
            <person name="Alfaro M."/>
            <person name="Sun H."/>
            <person name="Tritt A."/>
            <person name="Yoshinaga Y."/>
            <person name="Zwiers L.-H."/>
            <person name="Turgeon B."/>
            <person name="Goodwin S."/>
            <person name="Spatafora J."/>
            <person name="Crous P."/>
            <person name="Grigoriev I."/>
        </authorList>
    </citation>
    <scope>NUCLEOTIDE SEQUENCE</scope>
    <source>
        <strain evidence="13">CBS 379.55</strain>
    </source>
</reference>
<keyword evidence="7" id="KW-0539">Nucleus</keyword>
<keyword evidence="4" id="KW-0479">Metal-binding</keyword>
<evidence type="ECO:0008006" key="15">
    <source>
        <dbReference type="Google" id="ProtNLM"/>
    </source>
</evidence>
<dbReference type="OrthoDB" id="428854at2759"/>
<keyword evidence="9" id="KW-0012">Acyltransferase</keyword>
<dbReference type="EMBL" id="ML986521">
    <property type="protein sequence ID" value="KAF2272469.1"/>
    <property type="molecule type" value="Genomic_DNA"/>
</dbReference>
<dbReference type="GO" id="GO:0000785">
    <property type="term" value="C:chromatin"/>
    <property type="evidence" value="ECO:0007669"/>
    <property type="project" value="TreeGrafter"/>
</dbReference>
<evidence type="ECO:0000259" key="12">
    <source>
        <dbReference type="Pfam" id="PF13880"/>
    </source>
</evidence>
<dbReference type="Pfam" id="PF13880">
    <property type="entry name" value="Acetyltransf_13"/>
    <property type="match status" value="1"/>
</dbReference>
<evidence type="ECO:0000256" key="1">
    <source>
        <dbReference type="ARBA" id="ARBA00004123"/>
    </source>
</evidence>